<dbReference type="AlphaFoldDB" id="A0A7R9GB55"/>
<dbReference type="SUPFAM" id="SSF52047">
    <property type="entry name" value="RNI-like"/>
    <property type="match status" value="1"/>
</dbReference>
<dbReference type="EMBL" id="CAJPEX010000262">
    <property type="protein sequence ID" value="CAG0914675.1"/>
    <property type="molecule type" value="Genomic_DNA"/>
</dbReference>
<accession>A0A7R9GB55</accession>
<evidence type="ECO:0000313" key="1">
    <source>
        <dbReference type="EMBL" id="CAD7274523.1"/>
    </source>
</evidence>
<keyword evidence="2" id="KW-1185">Reference proteome</keyword>
<sequence>MRALLVKFNYGLEDLSYIELGECGSMQGGVHHDRGRTRKPRTTVFYMEWFDVDEHRYKLTYIPMHVHKLEDGVKLGAPCSREHCLVQIFSIGKALSSGEFVLKPNEKFDPRFCVTVQINRREVFSLHQEGSLFRLKHGDIIEFFLQEIRLKFSREKIATRRSKLRTLHLIDFFIHGGRRGSSNVMTFPDFLGCGELRSLHANDLPFKLSNDDWLLAQRRGTFADLELLTLRGGKYDEMPLADMMCDAFPKLKSIWFQNLRVSPTTEIDHILEMPSLEKLWFRNVRSEVVPEPIPHNFFDRRPKEWLENIKLISADKWERYIPYSRLINLELVAFFSRYKTTGVTDVDGTLPRSLENIFEELRNCSKLKGLILRIPDGFRCAVLGELSQKLEFAAISGANSDEVKYVLECLSSDQTRLEELWIRVFNTSDFKFEEITKVLMRFKRLKEVVFVYTPCPPSKRSFDNDDAFDTDEDSDDAFDSDCVTLEYRMRFFERVLREFADPGCSWKQATYVYDGPYLKQYFTYSFKLRRKTEFSSFAVSKFFSEWFRHVSDGNEDLEFRAADLISALFPKQTE</sequence>
<protein>
    <submittedName>
        <fullName evidence="1">Uncharacterized protein</fullName>
    </submittedName>
</protein>
<organism evidence="1">
    <name type="scientific">Notodromas monacha</name>
    <dbReference type="NCBI Taxonomy" id="399045"/>
    <lineage>
        <taxon>Eukaryota</taxon>
        <taxon>Metazoa</taxon>
        <taxon>Ecdysozoa</taxon>
        <taxon>Arthropoda</taxon>
        <taxon>Crustacea</taxon>
        <taxon>Oligostraca</taxon>
        <taxon>Ostracoda</taxon>
        <taxon>Podocopa</taxon>
        <taxon>Podocopida</taxon>
        <taxon>Cypridocopina</taxon>
        <taxon>Cypridoidea</taxon>
        <taxon>Cyprididae</taxon>
        <taxon>Notodromas</taxon>
    </lineage>
</organism>
<reference evidence="1" key="1">
    <citation type="submission" date="2020-11" db="EMBL/GenBank/DDBJ databases">
        <authorList>
            <person name="Tran Van P."/>
        </authorList>
    </citation>
    <scope>NUCLEOTIDE SEQUENCE</scope>
</reference>
<proteinExistence type="predicted"/>
<evidence type="ECO:0000313" key="2">
    <source>
        <dbReference type="Proteomes" id="UP000678499"/>
    </source>
</evidence>
<name>A0A7R9GB55_9CRUS</name>
<dbReference type="Proteomes" id="UP000678499">
    <property type="component" value="Unassembled WGS sequence"/>
</dbReference>
<gene>
    <name evidence="1" type="ORF">NMOB1V02_LOCUS2354</name>
</gene>
<dbReference type="EMBL" id="OA882299">
    <property type="protein sequence ID" value="CAD7274523.1"/>
    <property type="molecule type" value="Genomic_DNA"/>
</dbReference>